<protein>
    <submittedName>
        <fullName evidence="2">Uncharacterized protein LOC107804255</fullName>
    </submittedName>
</protein>
<sequence>MRYSQQAVDSSLMLAAEYNDTVPIADIQSQPHIQLFYVEGKLSLPTDDQDFYELLCSHYGQQYRTHSPKIIHCASCKQHAMLTPRARFEVVMTGGSGSVVATLIGELGEKFLDITAADICEISVKDQPLPLEHVRQRLPYKLFKIQLRKTFSRTSDPRLFIVSYYVKEDLFQLPAPVASEEIGESSNTKLENVDLKKEIENEGSSQLNVEQVTPIEELKTTLTTEGGSSTKRQQTELETPPRKNPPKKK</sequence>
<reference evidence="1" key="1">
    <citation type="journal article" date="2014" name="Nat. Commun.">
        <title>The tobacco genome sequence and its comparison with those of tomato and potato.</title>
        <authorList>
            <person name="Sierro N."/>
            <person name="Battey J.N."/>
            <person name="Ouadi S."/>
            <person name="Bakaher N."/>
            <person name="Bovet L."/>
            <person name="Willig A."/>
            <person name="Goepfert S."/>
            <person name="Peitsch M.C."/>
            <person name="Ivanov N.V."/>
        </authorList>
    </citation>
    <scope>NUCLEOTIDE SEQUENCE [LARGE SCALE GENOMIC DNA]</scope>
</reference>
<gene>
    <name evidence="2" type="primary">LOC107804255</name>
</gene>
<dbReference type="RefSeq" id="XP_075105807.1">
    <property type="nucleotide sequence ID" value="XM_075249706.1"/>
</dbReference>
<evidence type="ECO:0000313" key="2">
    <source>
        <dbReference type="RefSeq" id="XP_075105807.1"/>
    </source>
</evidence>
<evidence type="ECO:0000313" key="1">
    <source>
        <dbReference type="Proteomes" id="UP000790787"/>
    </source>
</evidence>
<keyword evidence="1" id="KW-1185">Reference proteome</keyword>
<organism evidence="1 2">
    <name type="scientific">Nicotiana tabacum</name>
    <name type="common">Common tobacco</name>
    <dbReference type="NCBI Taxonomy" id="4097"/>
    <lineage>
        <taxon>Eukaryota</taxon>
        <taxon>Viridiplantae</taxon>
        <taxon>Streptophyta</taxon>
        <taxon>Embryophyta</taxon>
        <taxon>Tracheophyta</taxon>
        <taxon>Spermatophyta</taxon>
        <taxon>Magnoliopsida</taxon>
        <taxon>eudicotyledons</taxon>
        <taxon>Gunneridae</taxon>
        <taxon>Pentapetalae</taxon>
        <taxon>asterids</taxon>
        <taxon>lamiids</taxon>
        <taxon>Solanales</taxon>
        <taxon>Solanaceae</taxon>
        <taxon>Nicotianoideae</taxon>
        <taxon>Nicotianeae</taxon>
        <taxon>Nicotiana</taxon>
    </lineage>
</organism>
<dbReference type="Proteomes" id="UP000790787">
    <property type="component" value="Chromosome 3"/>
</dbReference>
<accession>A0AC58U8J5</accession>
<proteinExistence type="predicted"/>
<reference evidence="2" key="2">
    <citation type="submission" date="2025-08" db="UniProtKB">
        <authorList>
            <consortium name="RefSeq"/>
        </authorList>
    </citation>
    <scope>IDENTIFICATION</scope>
    <source>
        <tissue evidence="2">Leaf</tissue>
    </source>
</reference>
<name>A0AC58U8J5_TOBAC</name>